<dbReference type="EMBL" id="BPVZ01000033">
    <property type="protein sequence ID" value="GKV11220.1"/>
    <property type="molecule type" value="Genomic_DNA"/>
</dbReference>
<dbReference type="InterPro" id="IPR056636">
    <property type="entry name" value="DUF7734"/>
</dbReference>
<gene>
    <name evidence="2" type="ORF">SLEP1_g22489</name>
</gene>
<dbReference type="GO" id="GO:0009507">
    <property type="term" value="C:chloroplast"/>
    <property type="evidence" value="ECO:0007669"/>
    <property type="project" value="TreeGrafter"/>
</dbReference>
<keyword evidence="3" id="KW-1185">Reference proteome</keyword>
<evidence type="ECO:0000259" key="1">
    <source>
        <dbReference type="Pfam" id="PF24869"/>
    </source>
</evidence>
<dbReference type="AlphaFoldDB" id="A0AAV5JK99"/>
<comment type="caution">
    <text evidence="2">The sequence shown here is derived from an EMBL/GenBank/DDBJ whole genome shotgun (WGS) entry which is preliminary data.</text>
</comment>
<reference evidence="2 3" key="1">
    <citation type="journal article" date="2021" name="Commun. Biol.">
        <title>The genome of Shorea leprosula (Dipterocarpaceae) highlights the ecological relevance of drought in aseasonal tropical rainforests.</title>
        <authorList>
            <person name="Ng K.K.S."/>
            <person name="Kobayashi M.J."/>
            <person name="Fawcett J.A."/>
            <person name="Hatakeyama M."/>
            <person name="Paape T."/>
            <person name="Ng C.H."/>
            <person name="Ang C.C."/>
            <person name="Tnah L.H."/>
            <person name="Lee C.T."/>
            <person name="Nishiyama T."/>
            <person name="Sese J."/>
            <person name="O'Brien M.J."/>
            <person name="Copetti D."/>
            <person name="Mohd Noor M.I."/>
            <person name="Ong R.C."/>
            <person name="Putra M."/>
            <person name="Sireger I.Z."/>
            <person name="Indrioko S."/>
            <person name="Kosugi Y."/>
            <person name="Izuno A."/>
            <person name="Isagi Y."/>
            <person name="Lee S.L."/>
            <person name="Shimizu K.K."/>
        </authorList>
    </citation>
    <scope>NUCLEOTIDE SEQUENCE [LARGE SCALE GENOMIC DNA]</scope>
    <source>
        <strain evidence="2">214</strain>
    </source>
</reference>
<organism evidence="2 3">
    <name type="scientific">Rubroshorea leprosula</name>
    <dbReference type="NCBI Taxonomy" id="152421"/>
    <lineage>
        <taxon>Eukaryota</taxon>
        <taxon>Viridiplantae</taxon>
        <taxon>Streptophyta</taxon>
        <taxon>Embryophyta</taxon>
        <taxon>Tracheophyta</taxon>
        <taxon>Spermatophyta</taxon>
        <taxon>Magnoliopsida</taxon>
        <taxon>eudicotyledons</taxon>
        <taxon>Gunneridae</taxon>
        <taxon>Pentapetalae</taxon>
        <taxon>rosids</taxon>
        <taxon>malvids</taxon>
        <taxon>Malvales</taxon>
        <taxon>Dipterocarpaceae</taxon>
        <taxon>Rubroshorea</taxon>
    </lineage>
</organism>
<dbReference type="PANTHER" id="PTHR36729">
    <property type="entry name" value="EXPRESSED PROTEIN"/>
    <property type="match status" value="1"/>
</dbReference>
<name>A0AAV5JK99_9ROSI</name>
<evidence type="ECO:0000313" key="3">
    <source>
        <dbReference type="Proteomes" id="UP001054252"/>
    </source>
</evidence>
<dbReference type="Pfam" id="PF24869">
    <property type="entry name" value="DUF7734"/>
    <property type="match status" value="1"/>
</dbReference>
<proteinExistence type="predicted"/>
<accession>A0AAV5JK99</accession>
<feature type="domain" description="DUF7734" evidence="1">
    <location>
        <begin position="52"/>
        <end position="117"/>
    </location>
</feature>
<protein>
    <recommendedName>
        <fullName evidence="1">DUF7734 domain-containing protein</fullName>
    </recommendedName>
</protein>
<dbReference type="PANTHER" id="PTHR36729:SF2">
    <property type="entry name" value="EXPRESSED PROTEIN"/>
    <property type="match status" value="1"/>
</dbReference>
<dbReference type="Proteomes" id="UP001054252">
    <property type="component" value="Unassembled WGS sequence"/>
</dbReference>
<sequence length="120" mass="13485">MLELYTQSAPGEAVLVHALLDQEEVEVLIFKVILTYYPLTNIIMIKFTANKASLEDRVLLCGFSSCLSHGTSPDPSRSVVPARAVIKSIDRIKGPFNPWNIEYLEKDLNWDSFKARLSVS</sequence>
<evidence type="ECO:0000313" key="2">
    <source>
        <dbReference type="EMBL" id="GKV11220.1"/>
    </source>
</evidence>